<name>A0ABQ0LPL2_MYCCL</name>
<feature type="compositionally biased region" description="Basic and acidic residues" evidence="7">
    <location>
        <begin position="699"/>
        <end position="712"/>
    </location>
</feature>
<feature type="region of interest" description="Disordered" evidence="7">
    <location>
        <begin position="154"/>
        <end position="173"/>
    </location>
</feature>
<reference evidence="10" key="1">
    <citation type="submission" date="2014-09" db="EMBL/GenBank/DDBJ databases">
        <title>Genome sequence of the luminous mushroom Mycena chlorophos for searching fungal bioluminescence genes.</title>
        <authorList>
            <person name="Tanaka Y."/>
            <person name="Kasuga D."/>
            <person name="Oba Y."/>
            <person name="Hase S."/>
            <person name="Sato K."/>
            <person name="Oba Y."/>
            <person name="Sakakibara Y."/>
        </authorList>
    </citation>
    <scope>NUCLEOTIDE SEQUENCE</scope>
</reference>
<dbReference type="Proteomes" id="UP000815677">
    <property type="component" value="Unassembled WGS sequence"/>
</dbReference>
<keyword evidence="3" id="KW-0547">Nucleotide-binding</keyword>
<feature type="transmembrane region" description="Helical" evidence="8">
    <location>
        <begin position="604"/>
        <end position="628"/>
    </location>
</feature>
<feature type="transmembrane region" description="Helical" evidence="8">
    <location>
        <begin position="563"/>
        <end position="584"/>
    </location>
</feature>
<dbReference type="CDD" id="cd18596">
    <property type="entry name" value="ABC_6TM_VMR1_D1_like"/>
    <property type="match status" value="1"/>
</dbReference>
<dbReference type="PROSITE" id="PS50929">
    <property type="entry name" value="ABC_TM1F"/>
    <property type="match status" value="1"/>
</dbReference>
<feature type="compositionally biased region" description="Polar residues" evidence="7">
    <location>
        <begin position="674"/>
        <end position="698"/>
    </location>
</feature>
<dbReference type="InterPro" id="IPR050173">
    <property type="entry name" value="ABC_transporter_C-like"/>
</dbReference>
<evidence type="ECO:0000256" key="2">
    <source>
        <dbReference type="ARBA" id="ARBA00022692"/>
    </source>
</evidence>
<dbReference type="EMBL" id="DF848054">
    <property type="protein sequence ID" value="GAT53005.1"/>
    <property type="molecule type" value="Genomic_DNA"/>
</dbReference>
<evidence type="ECO:0000256" key="7">
    <source>
        <dbReference type="SAM" id="MobiDB-lite"/>
    </source>
</evidence>
<feature type="region of interest" description="Disordered" evidence="7">
    <location>
        <begin position="51"/>
        <end position="75"/>
    </location>
</feature>
<proteinExistence type="predicted"/>
<dbReference type="SUPFAM" id="SSF90123">
    <property type="entry name" value="ABC transporter transmembrane region"/>
    <property type="match status" value="1"/>
</dbReference>
<evidence type="ECO:0000256" key="1">
    <source>
        <dbReference type="ARBA" id="ARBA00022448"/>
    </source>
</evidence>
<evidence type="ECO:0000256" key="8">
    <source>
        <dbReference type="SAM" id="Phobius"/>
    </source>
</evidence>
<sequence>MALSRAARSIRTAWCCWLPDVRPYAASSYRASASAFQPVVPPIARNHAPGLRKRLWRPSTPPSSPNPTASSEHNRLRGRGIEDEQHHPARAHRVVYNPLYFVRSNSHRRTDLPLQNKCLGDSPVSPIPQVEFGVLPPPASPALIVHFSLPPRPHLRNHAPEPRLSNGPDPDSEVACRLSRRRRRARGPGHDLRILGPLSTTYSCWGRQSATTPKSSYIPILPATVSSHPHSFIASRIRLLAYILTLSRDPHSPFAISLFPIPNAARSLHRQVCYFCLCPAGGGWLAAQPNNATQPVGVFPRLSTLAPDANAIRFELIDFLRALAIPAPSRARCSWRSRTTTRLTRMARARASTRSRRRYGGAALQASRWCRSRCSVVGRRERQEQIRKRFEGIKNRREYEAMWKVWLGTGPDPGTPVAIRGKYGCRGTHYGYGPGPDTAQYGLSATAIRSPMAGATALFWPSTVPRRVVGCDIPSAEPGIAPLSANTRTTGPETRIRPQQMNLDITLCGLWARAGVPANYAETTVGPACVFLAFVVVRHLDVFTGAKKHYIFFRLMRVYWREFSILAILMVLRSLTAYSGPFAMNKLLQYVETRDDIAAHVVRPWVWVVLIGLGPLLGSLIWQLYIFINTRTLVRTEAIITQLVFAQSLRIRMKADVSEKKKGEEATAPATPAGVQTPTEAESTTVQPRSASVKSGTESVKKGERKAEEATREKSVAMVGRINNLVTTDLDNIVDSREFLDLLVYTPLQLSIGIYFLYVLLGWSVWVGVASIVVLAPVPGYMAKLVGKVQKERLKYTDERVSSASEAVNDLRMVRLSSSVSTSSSLMVSAGQVIRLGRKDAKRDEELRYIWKRCLLELASALVKHVTFSSSKAPVSNAPLQLPHPYLDNGFNPRHIVSPLHFGVVLNLLQCAGYAPAAAADRVESVLQHDNLRLYQG</sequence>
<evidence type="ECO:0000256" key="5">
    <source>
        <dbReference type="ARBA" id="ARBA00022989"/>
    </source>
</evidence>
<evidence type="ECO:0000256" key="6">
    <source>
        <dbReference type="ARBA" id="ARBA00023136"/>
    </source>
</evidence>
<organism evidence="10 11">
    <name type="scientific">Mycena chlorophos</name>
    <name type="common">Agaric fungus</name>
    <name type="synonym">Agaricus chlorophos</name>
    <dbReference type="NCBI Taxonomy" id="658473"/>
    <lineage>
        <taxon>Eukaryota</taxon>
        <taxon>Fungi</taxon>
        <taxon>Dikarya</taxon>
        <taxon>Basidiomycota</taxon>
        <taxon>Agaricomycotina</taxon>
        <taxon>Agaricomycetes</taxon>
        <taxon>Agaricomycetidae</taxon>
        <taxon>Agaricales</taxon>
        <taxon>Marasmiineae</taxon>
        <taxon>Mycenaceae</taxon>
        <taxon>Mycena</taxon>
    </lineage>
</organism>
<dbReference type="InterPro" id="IPR036640">
    <property type="entry name" value="ABC1_TM_sf"/>
</dbReference>
<dbReference type="InterPro" id="IPR011527">
    <property type="entry name" value="ABC1_TM_dom"/>
</dbReference>
<evidence type="ECO:0000256" key="4">
    <source>
        <dbReference type="ARBA" id="ARBA00022840"/>
    </source>
</evidence>
<dbReference type="Gene3D" id="1.20.1560.10">
    <property type="entry name" value="ABC transporter type 1, transmembrane domain"/>
    <property type="match status" value="1"/>
</dbReference>
<keyword evidence="5 8" id="KW-1133">Transmembrane helix</keyword>
<evidence type="ECO:0000313" key="11">
    <source>
        <dbReference type="Proteomes" id="UP000815677"/>
    </source>
</evidence>
<dbReference type="PANTHER" id="PTHR24223:SF356">
    <property type="entry name" value="ATP-BINDING CASSETTE TRANSPORTER ABC4"/>
    <property type="match status" value="1"/>
</dbReference>
<evidence type="ECO:0000259" key="9">
    <source>
        <dbReference type="PROSITE" id="PS50929"/>
    </source>
</evidence>
<keyword evidence="1" id="KW-0813">Transport</keyword>
<keyword evidence="4" id="KW-0067">ATP-binding</keyword>
<feature type="transmembrane region" description="Helical" evidence="8">
    <location>
        <begin position="525"/>
        <end position="543"/>
    </location>
</feature>
<evidence type="ECO:0000313" key="10">
    <source>
        <dbReference type="EMBL" id="GAT53005.1"/>
    </source>
</evidence>
<keyword evidence="11" id="KW-1185">Reference proteome</keyword>
<protein>
    <submittedName>
        <fullName evidence="10">Multidrug resistance-associated ABC transporter protein</fullName>
    </submittedName>
</protein>
<gene>
    <name evidence="10" type="ORF">MCHLO_10010</name>
</gene>
<evidence type="ECO:0000256" key="3">
    <source>
        <dbReference type="ARBA" id="ARBA00022741"/>
    </source>
</evidence>
<keyword evidence="2 8" id="KW-0812">Transmembrane</keyword>
<dbReference type="PANTHER" id="PTHR24223">
    <property type="entry name" value="ATP-BINDING CASSETTE SUB-FAMILY C"/>
    <property type="match status" value="1"/>
</dbReference>
<feature type="region of interest" description="Disordered" evidence="7">
    <location>
        <begin position="660"/>
        <end position="712"/>
    </location>
</feature>
<accession>A0ABQ0LPL2</accession>
<keyword evidence="6 8" id="KW-0472">Membrane</keyword>
<dbReference type="Pfam" id="PF00664">
    <property type="entry name" value="ABC_membrane"/>
    <property type="match status" value="1"/>
</dbReference>
<feature type="domain" description="ABC transmembrane type-1" evidence="9">
    <location>
        <begin position="565"/>
        <end position="816"/>
    </location>
</feature>